<dbReference type="EMBL" id="BOPA01000061">
    <property type="protein sequence ID" value="GIJ19059.1"/>
    <property type="molecule type" value="Genomic_DNA"/>
</dbReference>
<name>A0ABQ4IMC2_9ACTN</name>
<comment type="caution">
    <text evidence="1">The sequence shown here is derived from an EMBL/GenBank/DDBJ whole genome shotgun (WGS) entry which is preliminary data.</text>
</comment>
<protein>
    <recommendedName>
        <fullName evidence="3">WD40-like Beta Propeller Repeat</fullName>
    </recommendedName>
</protein>
<dbReference type="SUPFAM" id="SSF69304">
    <property type="entry name" value="Tricorn protease N-terminal domain"/>
    <property type="match status" value="1"/>
</dbReference>
<accession>A0ABQ4IMC2</accession>
<reference evidence="1 2" key="1">
    <citation type="submission" date="2021-01" db="EMBL/GenBank/DDBJ databases">
        <title>Whole genome shotgun sequence of Verrucosispora gifhornensis NBRC 16317.</title>
        <authorList>
            <person name="Komaki H."/>
            <person name="Tamura T."/>
        </authorList>
    </citation>
    <scope>NUCLEOTIDE SEQUENCE [LARGE SCALE GENOMIC DNA]</scope>
    <source>
        <strain evidence="1 2">NBRC 16317</strain>
    </source>
</reference>
<keyword evidence="2" id="KW-1185">Reference proteome</keyword>
<sequence>MAVPLALLLVALAGGCQWSSLSVVHVTISDPVWSNDGWVYYLREEASDGRQLWRQRPAQRSGELVLDQAAAKSVCLDGAFSFLHRSPAGGLRVAVECDSGTRTELVAYSDGRHQLEPHASVSFLGDVALVEGEATGYAEVPRECGMAIQSLVDGKLGDLDALITVDGKSLNIGGGGDDCSSVVWVQSPAVARGKLFFLVASNSFGKLPVTTSDVLEGFTWQLVQWDPKSGSTQFVAEIPGIADLAASGQEIIVAVHSRGKGNGVWSIDAASGKMLQVVDGEEAYHPNFSPDGKDFVYVEDLGRLRFGSLPVNK</sequence>
<dbReference type="InterPro" id="IPR011042">
    <property type="entry name" value="6-blade_b-propeller_TolB-like"/>
</dbReference>
<dbReference type="Proteomes" id="UP000647860">
    <property type="component" value="Unassembled WGS sequence"/>
</dbReference>
<evidence type="ECO:0008006" key="3">
    <source>
        <dbReference type="Google" id="ProtNLM"/>
    </source>
</evidence>
<evidence type="ECO:0000313" key="1">
    <source>
        <dbReference type="EMBL" id="GIJ19059.1"/>
    </source>
</evidence>
<dbReference type="RefSeq" id="WP_146017428.1">
    <property type="nucleotide sequence ID" value="NZ_BAAAGZ010000084.1"/>
</dbReference>
<evidence type="ECO:0000313" key="2">
    <source>
        <dbReference type="Proteomes" id="UP000647860"/>
    </source>
</evidence>
<dbReference type="Gene3D" id="2.120.10.30">
    <property type="entry name" value="TolB, C-terminal domain"/>
    <property type="match status" value="1"/>
</dbReference>
<proteinExistence type="predicted"/>
<organism evidence="1 2">
    <name type="scientific">Micromonospora gifhornensis</name>
    <dbReference type="NCBI Taxonomy" id="84594"/>
    <lineage>
        <taxon>Bacteria</taxon>
        <taxon>Bacillati</taxon>
        <taxon>Actinomycetota</taxon>
        <taxon>Actinomycetes</taxon>
        <taxon>Micromonosporales</taxon>
        <taxon>Micromonosporaceae</taxon>
        <taxon>Micromonospora</taxon>
    </lineage>
</organism>
<gene>
    <name evidence="1" type="ORF">Vgi01_57430</name>
</gene>